<reference evidence="2" key="1">
    <citation type="submission" date="2013-08" db="EMBL/GenBank/DDBJ databases">
        <authorList>
            <person name="Mendez C."/>
            <person name="Richter M."/>
            <person name="Ferrer M."/>
            <person name="Sanchez J."/>
        </authorList>
    </citation>
    <scope>NUCLEOTIDE SEQUENCE</scope>
</reference>
<dbReference type="EC" id="2.1.1.-" evidence="2"/>
<sequence>PIDRLPIRPSFDAALALDVIHDLSDPARDMTRLVRCLRPGGWFFAVEPRVEGPLESNVGNMGAAYLYGISTLYCTMVARSAGGEALGAAWGPERARALLRACGLTRVRSQEAPANSLSMVLTARAPRRDPGSAPPP</sequence>
<dbReference type="PANTHER" id="PTHR45128:SF1">
    <property type="entry name" value="S-ADENOSYLMETHIONINE-DEPENDENT METHYLTRANSFERASE RV2258C"/>
    <property type="match status" value="1"/>
</dbReference>
<feature type="non-terminal residue" evidence="2">
    <location>
        <position position="1"/>
    </location>
</feature>
<dbReference type="InterPro" id="IPR029063">
    <property type="entry name" value="SAM-dependent_MTases_sf"/>
</dbReference>
<gene>
    <name evidence="2" type="ORF">B1A_05819</name>
</gene>
<comment type="caution">
    <text evidence="2">The sequence shown here is derived from an EMBL/GenBank/DDBJ whole genome shotgun (WGS) entry which is preliminary data.</text>
</comment>
<dbReference type="EMBL" id="AUZX01004245">
    <property type="protein sequence ID" value="EQD71371.1"/>
    <property type="molecule type" value="Genomic_DNA"/>
</dbReference>
<dbReference type="GO" id="GO:0032259">
    <property type="term" value="P:methylation"/>
    <property type="evidence" value="ECO:0007669"/>
    <property type="project" value="UniProtKB-KW"/>
</dbReference>
<dbReference type="Pfam" id="PF08241">
    <property type="entry name" value="Methyltransf_11"/>
    <property type="match status" value="1"/>
</dbReference>
<organism evidence="2">
    <name type="scientific">mine drainage metagenome</name>
    <dbReference type="NCBI Taxonomy" id="410659"/>
    <lineage>
        <taxon>unclassified sequences</taxon>
        <taxon>metagenomes</taxon>
        <taxon>ecological metagenomes</taxon>
    </lineage>
</organism>
<keyword evidence="2" id="KW-0489">Methyltransferase</keyword>
<dbReference type="InterPro" id="IPR053173">
    <property type="entry name" value="SAM-binding_MTase"/>
</dbReference>
<evidence type="ECO:0000259" key="1">
    <source>
        <dbReference type="Pfam" id="PF08241"/>
    </source>
</evidence>
<protein>
    <submittedName>
        <fullName evidence="2">Methyltransferase type</fullName>
        <ecNumber evidence="2">2.1.1.-</ecNumber>
    </submittedName>
</protein>
<name>T1BEK3_9ZZZZ</name>
<dbReference type="SUPFAM" id="SSF53335">
    <property type="entry name" value="S-adenosyl-L-methionine-dependent methyltransferases"/>
    <property type="match status" value="1"/>
</dbReference>
<feature type="domain" description="Methyltransferase type 11" evidence="1">
    <location>
        <begin position="3"/>
        <end position="44"/>
    </location>
</feature>
<dbReference type="GO" id="GO:0008757">
    <property type="term" value="F:S-adenosylmethionine-dependent methyltransferase activity"/>
    <property type="evidence" value="ECO:0007669"/>
    <property type="project" value="InterPro"/>
</dbReference>
<evidence type="ECO:0000313" key="2">
    <source>
        <dbReference type="EMBL" id="EQD71371.1"/>
    </source>
</evidence>
<keyword evidence="2" id="KW-0808">Transferase</keyword>
<dbReference type="PANTHER" id="PTHR45128">
    <property type="entry name" value="METHYLTRANSFERASE TYPE 11"/>
    <property type="match status" value="1"/>
</dbReference>
<dbReference type="Gene3D" id="3.40.50.150">
    <property type="entry name" value="Vaccinia Virus protein VP39"/>
    <property type="match status" value="1"/>
</dbReference>
<accession>T1BEK3</accession>
<reference evidence="2" key="2">
    <citation type="journal article" date="2014" name="ISME J.">
        <title>Microbial stratification in low pH oxic and suboxic macroscopic growths along an acid mine drainage.</title>
        <authorList>
            <person name="Mendez-Garcia C."/>
            <person name="Mesa V."/>
            <person name="Sprenger R.R."/>
            <person name="Richter M."/>
            <person name="Diez M.S."/>
            <person name="Solano J."/>
            <person name="Bargiela R."/>
            <person name="Golyshina O.V."/>
            <person name="Manteca A."/>
            <person name="Ramos J.L."/>
            <person name="Gallego J.R."/>
            <person name="Llorente I."/>
            <person name="Martins Dos Santos V.A."/>
            <person name="Jensen O.N."/>
            <person name="Pelaez A.I."/>
            <person name="Sanchez J."/>
            <person name="Ferrer M."/>
        </authorList>
    </citation>
    <scope>NUCLEOTIDE SEQUENCE</scope>
</reference>
<proteinExistence type="predicted"/>
<dbReference type="InterPro" id="IPR013216">
    <property type="entry name" value="Methyltransf_11"/>
</dbReference>
<dbReference type="AlphaFoldDB" id="T1BEK3"/>